<dbReference type="AlphaFoldDB" id="A0A0A2MLV2"/>
<dbReference type="EMBL" id="JRLY01000009">
    <property type="protein sequence ID" value="KGO92566.1"/>
    <property type="molecule type" value="Genomic_DNA"/>
</dbReference>
<dbReference type="eggNOG" id="ENOG5033607">
    <property type="taxonomic scope" value="Bacteria"/>
</dbReference>
<dbReference type="RefSeq" id="WP_026991399.1">
    <property type="nucleotide sequence ID" value="NZ_AUGP01000029.1"/>
</dbReference>
<evidence type="ECO:0000313" key="3">
    <source>
        <dbReference type="Proteomes" id="UP000030111"/>
    </source>
</evidence>
<keyword evidence="1" id="KW-0472">Membrane</keyword>
<reference evidence="2 3" key="1">
    <citation type="submission" date="2013-09" db="EMBL/GenBank/DDBJ databases">
        <authorList>
            <person name="Zeng Z."/>
            <person name="Chen C."/>
        </authorList>
    </citation>
    <scope>NUCLEOTIDE SEQUENCE [LARGE SCALE GENOMIC DNA]</scope>
    <source>
        <strain evidence="2 3">WB 4.1-42</strain>
    </source>
</reference>
<dbReference type="Proteomes" id="UP000030111">
    <property type="component" value="Unassembled WGS sequence"/>
</dbReference>
<proteinExistence type="predicted"/>
<keyword evidence="3" id="KW-1185">Reference proteome</keyword>
<keyword evidence="1" id="KW-0812">Transmembrane</keyword>
<gene>
    <name evidence="2" type="ORF">Q766_12385</name>
</gene>
<accession>A0A0A2MLV2</accession>
<name>A0A0A2MLV2_9FLAO</name>
<evidence type="ECO:0000256" key="1">
    <source>
        <dbReference type="SAM" id="Phobius"/>
    </source>
</evidence>
<keyword evidence="1" id="KW-1133">Transmembrane helix</keyword>
<evidence type="ECO:0000313" key="2">
    <source>
        <dbReference type="EMBL" id="KGO92566.1"/>
    </source>
</evidence>
<protein>
    <submittedName>
        <fullName evidence="2">Uncharacterized protein</fullName>
    </submittedName>
</protein>
<dbReference type="OrthoDB" id="678514at2"/>
<comment type="caution">
    <text evidence="2">The sequence shown here is derived from an EMBL/GenBank/DDBJ whole genome shotgun (WGS) entry which is preliminary data.</text>
</comment>
<sequence>MKLPFLYFDPGTGALIVQLVVAGAASVALFYKRISIKVKSLFGKKEEQDLMGNIDIEDNKTNDGDNK</sequence>
<dbReference type="STRING" id="1121898.GCA_000422725_03429"/>
<organism evidence="2 3">
    <name type="scientific">Flavobacterium subsaxonicum WB 4.1-42 = DSM 21790</name>
    <dbReference type="NCBI Taxonomy" id="1121898"/>
    <lineage>
        <taxon>Bacteria</taxon>
        <taxon>Pseudomonadati</taxon>
        <taxon>Bacteroidota</taxon>
        <taxon>Flavobacteriia</taxon>
        <taxon>Flavobacteriales</taxon>
        <taxon>Flavobacteriaceae</taxon>
        <taxon>Flavobacterium</taxon>
    </lineage>
</organism>
<feature type="transmembrane region" description="Helical" evidence="1">
    <location>
        <begin position="12"/>
        <end position="31"/>
    </location>
</feature>